<evidence type="ECO:0000313" key="1">
    <source>
        <dbReference type="EMBL" id="MBO1306439.1"/>
    </source>
</evidence>
<name>A0ABS3LDJ3_9ENTE</name>
<dbReference type="RefSeq" id="WP_207673367.1">
    <property type="nucleotide sequence ID" value="NZ_JAFREM010000015.1"/>
</dbReference>
<dbReference type="EMBL" id="JAFREM010000015">
    <property type="protein sequence ID" value="MBO1306439.1"/>
    <property type="molecule type" value="Genomic_DNA"/>
</dbReference>
<organism evidence="1 2">
    <name type="scientific">Candidatus Enterococcus moelleringii</name>
    <dbReference type="NCBI Taxonomy" id="2815325"/>
    <lineage>
        <taxon>Bacteria</taxon>
        <taxon>Bacillati</taxon>
        <taxon>Bacillota</taxon>
        <taxon>Bacilli</taxon>
        <taxon>Lactobacillales</taxon>
        <taxon>Enterococcaceae</taxon>
        <taxon>Enterococcus</taxon>
    </lineage>
</organism>
<evidence type="ECO:0000313" key="2">
    <source>
        <dbReference type="Proteomes" id="UP000664601"/>
    </source>
</evidence>
<proteinExistence type="predicted"/>
<comment type="caution">
    <text evidence="1">The sequence shown here is derived from an EMBL/GenBank/DDBJ whole genome shotgun (WGS) entry which is preliminary data.</text>
</comment>
<keyword evidence="2" id="KW-1185">Reference proteome</keyword>
<sequence length="135" mass="15515">MKLTLAIDLLENEWNIVEPNKPVSPVPLIFATLLLDKKRVAYSLDNKPKLSRNDERDLKGILKKMRTDHRGYLQALDQDALLPSNEHLSQQQQLLQALITELRGMEAEDQLKLIRLELTGSWPLYQTEEGLLDLS</sequence>
<dbReference type="Proteomes" id="UP000664601">
    <property type="component" value="Unassembled WGS sequence"/>
</dbReference>
<accession>A0ABS3LDJ3</accession>
<gene>
    <name evidence="1" type="ORF">JZO70_09720</name>
</gene>
<reference evidence="1 2" key="1">
    <citation type="submission" date="2021-03" db="EMBL/GenBank/DDBJ databases">
        <title>Enterococcal diversity collection.</title>
        <authorList>
            <person name="Gilmore M.S."/>
            <person name="Schwartzman J."/>
            <person name="Van Tyne D."/>
            <person name="Martin M."/>
            <person name="Earl A.M."/>
            <person name="Manson A.L."/>
            <person name="Straub T."/>
            <person name="Salamzade R."/>
            <person name="Saavedra J."/>
            <person name="Lebreton F."/>
            <person name="Prichula J."/>
            <person name="Schaufler K."/>
            <person name="Gaca A."/>
            <person name="Sgardioli B."/>
            <person name="Wagenaar J."/>
            <person name="Strong T."/>
        </authorList>
    </citation>
    <scope>NUCLEOTIDE SEQUENCE [LARGE SCALE GENOMIC DNA]</scope>
    <source>
        <strain evidence="1 2">669A</strain>
    </source>
</reference>
<protein>
    <submittedName>
        <fullName evidence="1">Uncharacterized protein</fullName>
    </submittedName>
</protein>